<comment type="pathway">
    <text evidence="2">Amino-acid biosynthesis; L-valine biosynthesis; L-valine from pyruvate: step 1/4.</text>
</comment>
<dbReference type="InterPro" id="IPR054480">
    <property type="entry name" value="AHAS_small-like_ACT"/>
</dbReference>
<dbReference type="InterPro" id="IPR045865">
    <property type="entry name" value="ACT-like_dom_sf"/>
</dbReference>
<evidence type="ECO:0000256" key="1">
    <source>
        <dbReference type="ARBA" id="ARBA00004974"/>
    </source>
</evidence>
<keyword evidence="5" id="KW-0100">Branched-chain amino acid biosynthesis</keyword>
<dbReference type="NCBIfam" id="NF008864">
    <property type="entry name" value="PRK11895.1"/>
    <property type="match status" value="1"/>
</dbReference>
<dbReference type="GO" id="GO:0003984">
    <property type="term" value="F:acetolactate synthase activity"/>
    <property type="evidence" value="ECO:0007669"/>
    <property type="project" value="TreeGrafter"/>
</dbReference>
<dbReference type="Gene3D" id="3.30.70.1150">
    <property type="entry name" value="ACT-like. Chain A, domain 2"/>
    <property type="match status" value="1"/>
</dbReference>
<dbReference type="InterPro" id="IPR004789">
    <property type="entry name" value="Acetalactate_synth_ssu"/>
</dbReference>
<dbReference type="GO" id="GO:0009097">
    <property type="term" value="P:isoleucine biosynthetic process"/>
    <property type="evidence" value="ECO:0007669"/>
    <property type="project" value="UniProtKB-UniPathway"/>
</dbReference>
<organism evidence="8">
    <name type="scientific">freshwater metagenome</name>
    <dbReference type="NCBI Taxonomy" id="449393"/>
    <lineage>
        <taxon>unclassified sequences</taxon>
        <taxon>metagenomes</taxon>
        <taxon>ecological metagenomes</taxon>
    </lineage>
</organism>
<dbReference type="PANTHER" id="PTHR30239:SF0">
    <property type="entry name" value="ACETOLACTATE SYNTHASE SMALL SUBUNIT 1, CHLOROPLASTIC"/>
    <property type="match status" value="1"/>
</dbReference>
<dbReference type="InterPro" id="IPR039557">
    <property type="entry name" value="AHAS_ACT"/>
</dbReference>
<evidence type="ECO:0000256" key="3">
    <source>
        <dbReference type="ARBA" id="ARBA00006341"/>
    </source>
</evidence>
<evidence type="ECO:0000313" key="8">
    <source>
        <dbReference type="EMBL" id="CAB4952842.1"/>
    </source>
</evidence>
<dbReference type="UniPathway" id="UPA00047">
    <property type="reaction ID" value="UER00055"/>
</dbReference>
<dbReference type="InterPro" id="IPR019455">
    <property type="entry name" value="Acetolactate_synth_ssu_C"/>
</dbReference>
<evidence type="ECO:0000256" key="2">
    <source>
        <dbReference type="ARBA" id="ARBA00005025"/>
    </source>
</evidence>
<dbReference type="Pfam" id="PF22629">
    <property type="entry name" value="ACT_AHAS_ss"/>
    <property type="match status" value="1"/>
</dbReference>
<protein>
    <submittedName>
        <fullName evidence="8">Unannotated protein</fullName>
    </submittedName>
</protein>
<sequence length="166" mass="18063">MNTNPTEVRHHILSVLVENKPGVLARVSGLFARRAFNIYSLAVAPTNDPSVSRISIVVDVESAPLEQITKQLDKLINVLVIEELAPAAAVQRELMIATVVVTTSGHQAFRDTLGTFSAKLLDENADSFIVSLEDTPERLDVFAAFLGSHHLVALERTGRVALPRLS</sequence>
<evidence type="ECO:0000256" key="4">
    <source>
        <dbReference type="ARBA" id="ARBA00022605"/>
    </source>
</evidence>
<dbReference type="NCBIfam" id="TIGR00119">
    <property type="entry name" value="acolac_sm"/>
    <property type="match status" value="1"/>
</dbReference>
<proteinExistence type="inferred from homology"/>
<dbReference type="SUPFAM" id="SSF55021">
    <property type="entry name" value="ACT-like"/>
    <property type="match status" value="2"/>
</dbReference>
<comment type="pathway">
    <text evidence="1">Amino-acid biosynthesis; L-isoleucine biosynthesis; L-isoleucine from 2-oxobutanoate: step 1/4.</text>
</comment>
<dbReference type="PROSITE" id="PS51671">
    <property type="entry name" value="ACT"/>
    <property type="match status" value="1"/>
</dbReference>
<accession>A0A6J7KFA4</accession>
<reference evidence="8" key="1">
    <citation type="submission" date="2020-05" db="EMBL/GenBank/DDBJ databases">
        <authorList>
            <person name="Chiriac C."/>
            <person name="Salcher M."/>
            <person name="Ghai R."/>
            <person name="Kavagutti S V."/>
        </authorList>
    </citation>
    <scope>NUCLEOTIDE SEQUENCE</scope>
</reference>
<dbReference type="Pfam" id="PF10369">
    <property type="entry name" value="ALS_ss_C"/>
    <property type="match status" value="1"/>
</dbReference>
<dbReference type="CDD" id="cd04878">
    <property type="entry name" value="ACT_AHAS"/>
    <property type="match status" value="1"/>
</dbReference>
<dbReference type="GO" id="GO:0005829">
    <property type="term" value="C:cytosol"/>
    <property type="evidence" value="ECO:0007669"/>
    <property type="project" value="TreeGrafter"/>
</dbReference>
<dbReference type="InterPro" id="IPR027271">
    <property type="entry name" value="Acetolactate_synth/TF_NikR_C"/>
</dbReference>
<feature type="domain" description="ACT" evidence="6">
    <location>
        <begin position="12"/>
        <end position="86"/>
    </location>
</feature>
<dbReference type="EMBL" id="CAFBNC010000139">
    <property type="protein sequence ID" value="CAB4952842.1"/>
    <property type="molecule type" value="Genomic_DNA"/>
</dbReference>
<dbReference type="UniPathway" id="UPA00049">
    <property type="reaction ID" value="UER00059"/>
</dbReference>
<gene>
    <name evidence="7" type="ORF">UFOPK1392_00501</name>
    <name evidence="8" type="ORF">UFOPK3733_01982</name>
</gene>
<evidence type="ECO:0000313" key="7">
    <source>
        <dbReference type="EMBL" id="CAB4322764.1"/>
    </source>
</evidence>
<dbReference type="FunFam" id="3.30.70.260:FF:000001">
    <property type="entry name" value="Acetolactate synthase, small subunit"/>
    <property type="match status" value="1"/>
</dbReference>
<name>A0A6J7KFA4_9ZZZZ</name>
<dbReference type="Gene3D" id="3.30.70.260">
    <property type="match status" value="1"/>
</dbReference>
<comment type="similarity">
    <text evidence="3">Belongs to the acetolactate synthase small subunit family.</text>
</comment>
<dbReference type="EMBL" id="CAEMXZ010000014">
    <property type="protein sequence ID" value="CAB4322764.1"/>
    <property type="molecule type" value="Genomic_DNA"/>
</dbReference>
<dbReference type="InterPro" id="IPR002912">
    <property type="entry name" value="ACT_dom"/>
</dbReference>
<dbReference type="AlphaFoldDB" id="A0A6J7KFA4"/>
<keyword evidence="4" id="KW-0028">Amino-acid biosynthesis</keyword>
<dbReference type="GO" id="GO:1990610">
    <property type="term" value="F:acetolactate synthase regulator activity"/>
    <property type="evidence" value="ECO:0007669"/>
    <property type="project" value="InterPro"/>
</dbReference>
<evidence type="ECO:0000256" key="5">
    <source>
        <dbReference type="ARBA" id="ARBA00023304"/>
    </source>
</evidence>
<dbReference type="PANTHER" id="PTHR30239">
    <property type="entry name" value="ACETOLACTATE SYNTHASE SMALL SUBUNIT"/>
    <property type="match status" value="1"/>
</dbReference>
<evidence type="ECO:0000259" key="6">
    <source>
        <dbReference type="PROSITE" id="PS51671"/>
    </source>
</evidence>
<dbReference type="GO" id="GO:0009099">
    <property type="term" value="P:L-valine biosynthetic process"/>
    <property type="evidence" value="ECO:0007669"/>
    <property type="project" value="UniProtKB-UniPathway"/>
</dbReference>